<dbReference type="Proteomes" id="UP001620597">
    <property type="component" value="Unassembled WGS sequence"/>
</dbReference>
<accession>A0ABW8NK65</accession>
<gene>
    <name evidence="3" type="ORF">WG929_13190</name>
</gene>
<reference evidence="3 4" key="1">
    <citation type="submission" date="2024-03" db="EMBL/GenBank/DDBJ databases">
        <title>High-quality draft genome sequence of Oceanobacter sp. wDCs-4.</title>
        <authorList>
            <person name="Dong C."/>
        </authorList>
    </citation>
    <scope>NUCLEOTIDE SEQUENCE [LARGE SCALE GENOMIC DNA]</scope>
    <source>
        <strain evidence="4">wDCs-4</strain>
    </source>
</reference>
<dbReference type="InterPro" id="IPR007040">
    <property type="entry name" value="Ribosome_modulation_factor"/>
</dbReference>
<comment type="caution">
    <text evidence="3">The sequence shown here is derived from an EMBL/GenBank/DDBJ whole genome shotgun (WGS) entry which is preliminary data.</text>
</comment>
<dbReference type="Pfam" id="PF04957">
    <property type="entry name" value="RMF"/>
    <property type="match status" value="1"/>
</dbReference>
<organism evidence="3 4">
    <name type="scientific">Oceanobacter antarcticus</name>
    <dbReference type="NCBI Taxonomy" id="3133425"/>
    <lineage>
        <taxon>Bacteria</taxon>
        <taxon>Pseudomonadati</taxon>
        <taxon>Pseudomonadota</taxon>
        <taxon>Gammaproteobacteria</taxon>
        <taxon>Oceanospirillales</taxon>
        <taxon>Oceanospirillaceae</taxon>
        <taxon>Oceanobacter</taxon>
    </lineage>
</organism>
<keyword evidence="2" id="KW-0810">Translation regulation</keyword>
<dbReference type="RefSeq" id="WP_369854888.1">
    <property type="nucleotide sequence ID" value="NZ_JBBKTX010000015.1"/>
</dbReference>
<sequence>MKKQKRDLQERAFSRGYRAGIERRSKDLAPPEGAMRDAWLSGWRSGRSDHWDGYTGVSGIHRMVV</sequence>
<evidence type="ECO:0000313" key="4">
    <source>
        <dbReference type="Proteomes" id="UP001620597"/>
    </source>
</evidence>
<protein>
    <submittedName>
        <fullName evidence="3">Ribosome modulation factor</fullName>
    </submittedName>
</protein>
<dbReference type="NCBIfam" id="NF011162">
    <property type="entry name" value="PRK14563.1"/>
    <property type="match status" value="1"/>
</dbReference>
<dbReference type="Gene3D" id="1.10.10.620">
    <property type="entry name" value="ribosome modulation factor like domain"/>
    <property type="match status" value="1"/>
</dbReference>
<keyword evidence="1" id="KW-0963">Cytoplasm</keyword>
<name>A0ABW8NK65_9GAMM</name>
<keyword evidence="4" id="KW-1185">Reference proteome</keyword>
<evidence type="ECO:0000256" key="2">
    <source>
        <dbReference type="ARBA" id="ARBA00022845"/>
    </source>
</evidence>
<evidence type="ECO:0000313" key="3">
    <source>
        <dbReference type="EMBL" id="MFK4753364.1"/>
    </source>
</evidence>
<dbReference type="InterPro" id="IPR023200">
    <property type="entry name" value="RMF_sf"/>
</dbReference>
<dbReference type="EMBL" id="JBBKTX010000015">
    <property type="protein sequence ID" value="MFK4753364.1"/>
    <property type="molecule type" value="Genomic_DNA"/>
</dbReference>
<proteinExistence type="predicted"/>
<evidence type="ECO:0000256" key="1">
    <source>
        <dbReference type="ARBA" id="ARBA00022490"/>
    </source>
</evidence>